<evidence type="ECO:0000313" key="2">
    <source>
        <dbReference type="Proteomes" id="UP000250242"/>
    </source>
</evidence>
<proteinExistence type="predicted"/>
<evidence type="ECO:0000313" key="1">
    <source>
        <dbReference type="EMBL" id="SPY08027.1"/>
    </source>
</evidence>
<dbReference type="AlphaFoldDB" id="A0A2X1ULQ1"/>
<sequence>MVFGDADARNELVKAIVALWNNSPFKDVSIYHENGPTPNLDQLSYFVSYEIQMVTSKQMTLGEKPIDRTTGFVQFYFAGKAGTGTLKLLTMRDFVKQALKAKVFKSLKTTIPSPGRSDKDRGWHIETLIVPFYFDGMPIAMNHSDETP</sequence>
<accession>A0A2X1ULQ1</accession>
<dbReference type="Proteomes" id="UP000250242">
    <property type="component" value="Unassembled WGS sequence"/>
</dbReference>
<protein>
    <submittedName>
        <fullName evidence="1">Uncharacterized protein</fullName>
    </submittedName>
</protein>
<dbReference type="RefSeq" id="WP_113062511.1">
    <property type="nucleotide sequence ID" value="NZ_UATH01000001.1"/>
</dbReference>
<dbReference type="EMBL" id="UATH01000001">
    <property type="protein sequence ID" value="SPY08027.1"/>
    <property type="molecule type" value="Genomic_DNA"/>
</dbReference>
<organism evidence="1 2">
    <name type="scientific">Oligella urethralis</name>
    <dbReference type="NCBI Taxonomy" id="90245"/>
    <lineage>
        <taxon>Bacteria</taxon>
        <taxon>Pseudomonadati</taxon>
        <taxon>Pseudomonadota</taxon>
        <taxon>Betaproteobacteria</taxon>
        <taxon>Burkholderiales</taxon>
        <taxon>Alcaligenaceae</taxon>
        <taxon>Oligella</taxon>
    </lineage>
</organism>
<reference evidence="1 2" key="1">
    <citation type="submission" date="2018-06" db="EMBL/GenBank/DDBJ databases">
        <authorList>
            <consortium name="Pathogen Informatics"/>
            <person name="Doyle S."/>
        </authorList>
    </citation>
    <scope>NUCLEOTIDE SEQUENCE [LARGE SCALE GENOMIC DNA]</scope>
    <source>
        <strain evidence="1 2">NCTC11009</strain>
    </source>
</reference>
<name>A0A2X1ULQ1_9BURK</name>
<gene>
    <name evidence="1" type="ORF">NCTC11009_01244</name>
</gene>